<feature type="transmembrane region" description="Helical" evidence="12">
    <location>
        <begin position="76"/>
        <end position="97"/>
    </location>
</feature>
<dbReference type="CDD" id="cd00310">
    <property type="entry name" value="ATP-synt_Fo_a_6"/>
    <property type="match status" value="1"/>
</dbReference>
<dbReference type="GO" id="GO:0005743">
    <property type="term" value="C:mitochondrial inner membrane"/>
    <property type="evidence" value="ECO:0007669"/>
    <property type="project" value="UniProtKB-SubCell"/>
</dbReference>
<dbReference type="Pfam" id="PF00119">
    <property type="entry name" value="ATP-synt_A"/>
    <property type="match status" value="1"/>
</dbReference>
<dbReference type="Gene3D" id="1.20.120.220">
    <property type="entry name" value="ATP synthase, F0 complex, subunit A"/>
    <property type="match status" value="1"/>
</dbReference>
<feature type="transmembrane region" description="Helical" evidence="12">
    <location>
        <begin position="20"/>
        <end position="43"/>
    </location>
</feature>
<dbReference type="PANTHER" id="PTHR11410:SF0">
    <property type="entry name" value="ATP SYNTHASE SUBUNIT A"/>
    <property type="match status" value="1"/>
</dbReference>
<feature type="transmembrane region" description="Helical" evidence="12">
    <location>
        <begin position="235"/>
        <end position="264"/>
    </location>
</feature>
<keyword evidence="10" id="KW-0066">ATP synthesis</keyword>
<dbReference type="GO" id="GO:0045259">
    <property type="term" value="C:proton-transporting ATP synthase complex"/>
    <property type="evidence" value="ECO:0007669"/>
    <property type="project" value="UniProtKB-KW"/>
</dbReference>
<protein>
    <recommendedName>
        <fullName evidence="11">ATP synthase subunit a</fullName>
    </recommendedName>
</protein>
<sequence length="282" mass="32569">MMSDLFTIFDYTWGSGFTFLSLTMWFSGFLLPIFVISFMVYWYSPNYMDSAFMGFVNGFGVKVPEEVKWMGGTSHLFVTLLFVLLMFNISGTLPYHYPLSSHFFVIGGFAFSFWFATVFLNFSPNWRLLFVNMVQEGGYLVPNAMVIFSEVISFLARPVTLMCRLAMNIIIGQIITSLIGNVCVGLFFPFFWYSSSVTFESLSSPLELYYFCSNFIFSFFFPYVFFLIKQSMILFAAIFMFLVELAVSFLQACIFTGLLVFYVYEVPFKLKEDMTSYKSVIS</sequence>
<comment type="subcellular location">
    <subcellularLocation>
        <location evidence="1">Membrane</location>
        <topology evidence="1">Multi-pass membrane protein</topology>
    </subcellularLocation>
    <subcellularLocation>
        <location evidence="11">Mitochondrion inner membrane</location>
        <topology evidence="11">Multi-pass membrane protein</topology>
    </subcellularLocation>
</comment>
<evidence type="ECO:0000256" key="2">
    <source>
        <dbReference type="ARBA" id="ARBA00006810"/>
    </source>
</evidence>
<accession>A0A125S9U2</accession>
<evidence type="ECO:0000256" key="1">
    <source>
        <dbReference type="ARBA" id="ARBA00004141"/>
    </source>
</evidence>
<evidence type="ECO:0000256" key="7">
    <source>
        <dbReference type="ARBA" id="ARBA00022989"/>
    </source>
</evidence>
<keyword evidence="13" id="KW-0496">Mitochondrion</keyword>
<feature type="transmembrane region" description="Helical" evidence="12">
    <location>
        <begin position="208"/>
        <end position="228"/>
    </location>
</feature>
<keyword evidence="8" id="KW-0406">Ion transport</keyword>
<dbReference type="EMBL" id="KU097333">
    <property type="protein sequence ID" value="AME17938.1"/>
    <property type="molecule type" value="Genomic_DNA"/>
</dbReference>
<dbReference type="GO" id="GO:0046933">
    <property type="term" value="F:proton-transporting ATP synthase activity, rotational mechanism"/>
    <property type="evidence" value="ECO:0007669"/>
    <property type="project" value="TreeGrafter"/>
</dbReference>
<keyword evidence="5 12" id="KW-0812">Transmembrane</keyword>
<keyword evidence="9 12" id="KW-0472">Membrane</keyword>
<organism evidence="13">
    <name type="scientific">Cyclina sinensis</name>
    <name type="common">Venus clam</name>
    <dbReference type="NCBI Taxonomy" id="120566"/>
    <lineage>
        <taxon>Eukaryota</taxon>
        <taxon>Metazoa</taxon>
        <taxon>Spiralia</taxon>
        <taxon>Lophotrochozoa</taxon>
        <taxon>Mollusca</taxon>
        <taxon>Bivalvia</taxon>
        <taxon>Autobranchia</taxon>
        <taxon>Heteroconchia</taxon>
        <taxon>Euheterodonta</taxon>
        <taxon>Imparidentia</taxon>
        <taxon>Neoheterodontei</taxon>
        <taxon>Venerida</taxon>
        <taxon>Veneroidea</taxon>
        <taxon>Veneridae</taxon>
        <taxon>Cyclina</taxon>
    </lineage>
</organism>
<evidence type="ECO:0000256" key="5">
    <source>
        <dbReference type="ARBA" id="ARBA00022692"/>
    </source>
</evidence>
<comment type="similarity">
    <text evidence="2">Belongs to the ATPase A chain family.</text>
</comment>
<dbReference type="AlphaFoldDB" id="A0A125S9U2"/>
<keyword evidence="7 12" id="KW-1133">Transmembrane helix</keyword>
<evidence type="ECO:0000256" key="6">
    <source>
        <dbReference type="ARBA" id="ARBA00022781"/>
    </source>
</evidence>
<geneLocation type="mitochondrion" evidence="13"/>
<keyword evidence="3" id="KW-0813">Transport</keyword>
<proteinExistence type="inferred from homology"/>
<reference evidence="13" key="1">
    <citation type="journal article" date="2016" name="Mitochondrial DNA Part B Resour">
        <title>The complete mitochondrial genome of Cyclina sinensis (Veneroida:Veneridae).</title>
        <authorList>
            <person name="Dong P."/>
            <person name="Ma G."/>
            <person name="Chang L."/>
            <person name="Zhu Y."/>
            <person name="Tian X."/>
        </authorList>
    </citation>
    <scope>NUCLEOTIDE SEQUENCE</scope>
</reference>
<feature type="transmembrane region" description="Helical" evidence="12">
    <location>
        <begin position="165"/>
        <end position="188"/>
    </location>
</feature>
<evidence type="ECO:0000256" key="11">
    <source>
        <dbReference type="RuleBase" id="RU004450"/>
    </source>
</evidence>
<evidence type="ECO:0000313" key="13">
    <source>
        <dbReference type="EMBL" id="AME17938.1"/>
    </source>
</evidence>
<evidence type="ECO:0000256" key="10">
    <source>
        <dbReference type="ARBA" id="ARBA00023310"/>
    </source>
</evidence>
<evidence type="ECO:0000256" key="12">
    <source>
        <dbReference type="SAM" id="Phobius"/>
    </source>
</evidence>
<dbReference type="InterPro" id="IPR035908">
    <property type="entry name" value="F0_ATP_A_sf"/>
</dbReference>
<dbReference type="InterPro" id="IPR045083">
    <property type="entry name" value="ATP_synth_F0_asu_bact/mt"/>
</dbReference>
<evidence type="ECO:0000256" key="9">
    <source>
        <dbReference type="ARBA" id="ARBA00023136"/>
    </source>
</evidence>
<evidence type="ECO:0000256" key="3">
    <source>
        <dbReference type="ARBA" id="ARBA00022448"/>
    </source>
</evidence>
<keyword evidence="4" id="KW-0138">CF(0)</keyword>
<dbReference type="PANTHER" id="PTHR11410">
    <property type="entry name" value="ATP SYNTHASE SUBUNIT A"/>
    <property type="match status" value="1"/>
</dbReference>
<name>A0A125S9U2_CYCSN</name>
<keyword evidence="6" id="KW-0375">Hydrogen ion transport</keyword>
<gene>
    <name evidence="13" type="primary">ATP6</name>
</gene>
<feature type="transmembrane region" description="Helical" evidence="12">
    <location>
        <begin position="103"/>
        <end position="123"/>
    </location>
</feature>
<evidence type="ECO:0000256" key="8">
    <source>
        <dbReference type="ARBA" id="ARBA00023065"/>
    </source>
</evidence>
<evidence type="ECO:0000256" key="4">
    <source>
        <dbReference type="ARBA" id="ARBA00022547"/>
    </source>
</evidence>
<dbReference type="InterPro" id="IPR000568">
    <property type="entry name" value="ATP_synth_F0_asu"/>
</dbReference>
<dbReference type="PRINTS" id="PR00123">
    <property type="entry name" value="ATPASEA"/>
</dbReference>
<dbReference type="SUPFAM" id="SSF81336">
    <property type="entry name" value="F1F0 ATP synthase subunit A"/>
    <property type="match status" value="1"/>
</dbReference>